<proteinExistence type="predicted"/>
<accession>A0A223KN02</accession>
<reference evidence="1 2" key="1">
    <citation type="submission" date="2016-12" db="EMBL/GenBank/DDBJ databases">
        <title>The whole genome sequencing and assembly of Bacillus cohnii DSM 6307T strain.</title>
        <authorList>
            <person name="Lee Y.-J."/>
            <person name="Yi H."/>
            <person name="Bahn Y.-S."/>
            <person name="Kim J.F."/>
            <person name="Lee D.-W."/>
        </authorList>
    </citation>
    <scope>NUCLEOTIDE SEQUENCE [LARGE SCALE GENOMIC DNA]</scope>
    <source>
        <strain evidence="1 2">DSM 6307</strain>
    </source>
</reference>
<dbReference type="EMBL" id="CP018866">
    <property type="protein sequence ID" value="AST90703.1"/>
    <property type="molecule type" value="Genomic_DNA"/>
</dbReference>
<dbReference type="KEGG" id="bcoh:BC6307_05090"/>
<dbReference type="AlphaFoldDB" id="A0A223KN02"/>
<evidence type="ECO:0000313" key="1">
    <source>
        <dbReference type="EMBL" id="AST90703.1"/>
    </source>
</evidence>
<dbReference type="Proteomes" id="UP000215224">
    <property type="component" value="Chromosome"/>
</dbReference>
<keyword evidence="2" id="KW-1185">Reference proteome</keyword>
<gene>
    <name evidence="1" type="ORF">BC6307_05090</name>
</gene>
<sequence length="64" mass="7470">MKGKKVIYQNKTYIILHSYGNGNIEILEEKSKNYNEIKLVTIQEVQIITTKKNNGKNDSFHPLF</sequence>
<dbReference type="STRING" id="1314751.GCA_001591425_00715"/>
<organism evidence="1 2">
    <name type="scientific">Sutcliffiella cohnii</name>
    <dbReference type="NCBI Taxonomy" id="33932"/>
    <lineage>
        <taxon>Bacteria</taxon>
        <taxon>Bacillati</taxon>
        <taxon>Bacillota</taxon>
        <taxon>Bacilli</taxon>
        <taxon>Bacillales</taxon>
        <taxon>Bacillaceae</taxon>
        <taxon>Sutcliffiella</taxon>
    </lineage>
</organism>
<name>A0A223KN02_9BACI</name>
<evidence type="ECO:0000313" key="2">
    <source>
        <dbReference type="Proteomes" id="UP000215224"/>
    </source>
</evidence>
<dbReference type="RefSeq" id="WP_066412211.1">
    <property type="nucleotide sequence ID" value="NZ_CP018866.1"/>
</dbReference>
<protein>
    <submittedName>
        <fullName evidence="1">Uncharacterized protein</fullName>
    </submittedName>
</protein>